<organism evidence="3 4">
    <name type="scientific">Prunus avium</name>
    <name type="common">Cherry</name>
    <name type="synonym">Cerasus avium</name>
    <dbReference type="NCBI Taxonomy" id="42229"/>
    <lineage>
        <taxon>Eukaryota</taxon>
        <taxon>Viridiplantae</taxon>
        <taxon>Streptophyta</taxon>
        <taxon>Embryophyta</taxon>
        <taxon>Tracheophyta</taxon>
        <taxon>Spermatophyta</taxon>
        <taxon>Magnoliopsida</taxon>
        <taxon>eudicotyledons</taxon>
        <taxon>Gunneridae</taxon>
        <taxon>Pentapetalae</taxon>
        <taxon>rosids</taxon>
        <taxon>fabids</taxon>
        <taxon>Rosales</taxon>
        <taxon>Rosaceae</taxon>
        <taxon>Amygdaloideae</taxon>
        <taxon>Amygdaleae</taxon>
        <taxon>Prunus</taxon>
    </lineage>
</organism>
<dbReference type="Pfam" id="PF25043">
    <property type="entry name" value="DUF7788"/>
    <property type="match status" value="1"/>
</dbReference>
<reference evidence="4" key="1">
    <citation type="submission" date="2025-08" db="UniProtKB">
        <authorList>
            <consortium name="RefSeq"/>
        </authorList>
    </citation>
    <scope>IDENTIFICATION</scope>
</reference>
<dbReference type="InterPro" id="IPR056690">
    <property type="entry name" value="DUF7788"/>
</dbReference>
<dbReference type="Proteomes" id="UP000515124">
    <property type="component" value="Unplaced"/>
</dbReference>
<accession>A0A6P5RGM1</accession>
<dbReference type="PANTHER" id="PTHR31373">
    <property type="entry name" value="OS06G0652100 PROTEIN"/>
    <property type="match status" value="1"/>
</dbReference>
<sequence length="531" mass="60484">MAPPAATPTIPTSTTLVVGPPQLLTRRLMSSDSNLDMPEADKISTSPMSFSSWYSFGDPCLDLFFHVKSRDQDHISNDDEDDDIKQERQKQTSHYNHYKLNYLKQLLPVACLLEQGQDATAEERPHRDPDYKLLHDQVMDLLAERWKSDIEKFRQHKLELKSFLEWDQLDEADHLLVSGTAAVCSLPDPHTSSILLPESIARRLFPPESDQSKEWERLTDALEPFLNYYMHQALHRNRTRERSEVKKCLEEVKAAAAAGGNLGGGIIKPDALLPNEIIKYAEDEDFWEAANLQWKAMVEDMYLKQQQKQGEEGLGKFKNCLAVCNITDHTAKLQRELEVSLGLLVSELNEDPAWKGKVISFGDLPDGQPQPLLHSIQGNDLKSKCEFMMRTCRMKSNKSVDYRKVCDLILEVVENENLKAEQMIKKVFVLTDCIGFFNCTSKTLYEAKQSKLEELEASGYDARPLPHILLWDISDWKYPHSEEHHPGVTMMSGVNNNLIKSFMDNGGEIGPRQVMEAAIADKEFQIFSVVD</sequence>
<dbReference type="InterPro" id="IPR011205">
    <property type="entry name" value="UCP015417_vWA"/>
</dbReference>
<dbReference type="KEGG" id="pavi:110746207"/>
<protein>
    <submittedName>
        <fullName evidence="4">Uncharacterized protein LOC110746207</fullName>
    </submittedName>
</protein>
<dbReference type="Pfam" id="PF11443">
    <property type="entry name" value="DUF2828"/>
    <property type="match status" value="1"/>
</dbReference>
<dbReference type="InterPro" id="IPR058580">
    <property type="entry name" value="DUF2828"/>
</dbReference>
<dbReference type="GeneID" id="110746207"/>
<evidence type="ECO:0000259" key="2">
    <source>
        <dbReference type="Pfam" id="PF25043"/>
    </source>
</evidence>
<evidence type="ECO:0000259" key="1">
    <source>
        <dbReference type="Pfam" id="PF11443"/>
    </source>
</evidence>
<evidence type="ECO:0000313" key="3">
    <source>
        <dbReference type="Proteomes" id="UP000515124"/>
    </source>
</evidence>
<keyword evidence="3" id="KW-1185">Reference proteome</keyword>
<evidence type="ECO:0000313" key="4">
    <source>
        <dbReference type="RefSeq" id="XP_021802109.1"/>
    </source>
</evidence>
<proteinExistence type="predicted"/>
<dbReference type="AlphaFoldDB" id="A0A6P5RGM1"/>
<feature type="domain" description="DUF7788" evidence="2">
    <location>
        <begin position="319"/>
        <end position="509"/>
    </location>
</feature>
<feature type="domain" description="DUF2828" evidence="1">
    <location>
        <begin position="113"/>
        <end position="238"/>
    </location>
</feature>
<gene>
    <name evidence="4" type="primary">LOC110746207</name>
</gene>
<name>A0A6P5RGM1_PRUAV</name>
<dbReference type="PANTHER" id="PTHR31373:SF17">
    <property type="entry name" value="OS06G0652100 PROTEIN"/>
    <property type="match status" value="1"/>
</dbReference>
<dbReference type="RefSeq" id="XP_021802109.1">
    <property type="nucleotide sequence ID" value="XM_021946417.1"/>
</dbReference>